<dbReference type="InterPro" id="IPR015797">
    <property type="entry name" value="NUDIX_hydrolase-like_dom_sf"/>
</dbReference>
<dbReference type="PANTHER" id="PTHR16099">
    <property type="entry name" value="8-OXO-DGTP DIPHOSPHATES NUDT15"/>
    <property type="match status" value="1"/>
</dbReference>
<dbReference type="EMBL" id="JAPDMQ010000139">
    <property type="protein sequence ID" value="KAK0533329.1"/>
    <property type="molecule type" value="Genomic_DNA"/>
</dbReference>
<feature type="region of interest" description="Disordered" evidence="2">
    <location>
        <begin position="1"/>
        <end position="66"/>
    </location>
</feature>
<dbReference type="InterPro" id="IPR020084">
    <property type="entry name" value="NUDIX_hydrolase_CS"/>
</dbReference>
<dbReference type="AlphaFoldDB" id="A0AAN6JRN4"/>
<gene>
    <name evidence="4" type="ORF">OC842_003000</name>
</gene>
<evidence type="ECO:0000313" key="4">
    <source>
        <dbReference type="EMBL" id="KAK0533329.1"/>
    </source>
</evidence>
<keyword evidence="5" id="KW-1185">Reference proteome</keyword>
<proteinExistence type="predicted"/>
<feature type="domain" description="Nudix hydrolase" evidence="3">
    <location>
        <begin position="237"/>
        <end position="450"/>
    </location>
</feature>
<dbReference type="Pfam" id="PF00293">
    <property type="entry name" value="NUDIX"/>
    <property type="match status" value="1"/>
</dbReference>
<dbReference type="Proteomes" id="UP001176521">
    <property type="component" value="Unassembled WGS sequence"/>
</dbReference>
<feature type="compositionally biased region" description="Low complexity" evidence="2">
    <location>
        <begin position="207"/>
        <end position="233"/>
    </location>
</feature>
<keyword evidence="1" id="KW-0378">Hydrolase</keyword>
<evidence type="ECO:0000313" key="5">
    <source>
        <dbReference type="Proteomes" id="UP001176521"/>
    </source>
</evidence>
<evidence type="ECO:0000259" key="3">
    <source>
        <dbReference type="PROSITE" id="PS51462"/>
    </source>
</evidence>
<dbReference type="PROSITE" id="PS51462">
    <property type="entry name" value="NUDIX"/>
    <property type="match status" value="1"/>
</dbReference>
<feature type="region of interest" description="Disordered" evidence="2">
    <location>
        <begin position="297"/>
        <end position="338"/>
    </location>
</feature>
<feature type="compositionally biased region" description="Polar residues" evidence="2">
    <location>
        <begin position="514"/>
        <end position="526"/>
    </location>
</feature>
<evidence type="ECO:0000256" key="1">
    <source>
        <dbReference type="ARBA" id="ARBA00022801"/>
    </source>
</evidence>
<evidence type="ECO:0000256" key="2">
    <source>
        <dbReference type="SAM" id="MobiDB-lite"/>
    </source>
</evidence>
<dbReference type="PROSITE" id="PS00893">
    <property type="entry name" value="NUDIX_BOX"/>
    <property type="match status" value="1"/>
</dbReference>
<feature type="compositionally biased region" description="Low complexity" evidence="2">
    <location>
        <begin position="91"/>
        <end position="107"/>
    </location>
</feature>
<feature type="compositionally biased region" description="Polar residues" evidence="2">
    <location>
        <begin position="322"/>
        <end position="331"/>
    </location>
</feature>
<sequence length="619" mass="62638">MSDPPQRTRHINPMAAPGNPTASASHSYGATTAAPRLTAGRPRTLPPGVTVPPTPQFELTSSPWTPEAHLESLQHRAAAASASMSATSTLAPVLGDGSPPSAASASGSGSGSVSMLLTPGGVGSTTFPPAPYPLASPALILDEGEDEVDPLSKAGLRLAANGGAAALGAANAAVPTSGIFGPSSYSSSAGSSTGTARGISPDTRRSAGAAQQTTAVAAGESSHASSSSTKISDATQIPRVGLAVFVLNTHGHVLIGKRKGAHGAGTLALPGGHLELHESFEDCAVREVLEETGIELDVSPHGSPIGSAASPTAAGTGPESSALVSRSSTATGAGADAQEPFPLDALRALQVDIDAANARTAVPERKQPWYGVRFVTAINAPGMRDRPEDPARHYVTIFMKARGKIPEGGTEVEAQVMEPDKCEGWVWVPWSYLVEAAKTQRSVELLQTTARADGRALPTSTATLIQAQRVADMLQAARSAEFGGSSRASNWRGSLLGTPPGVKPANGTPKRASLNLSSPVARSSTLPVPDGHARSLAGAPTSALAMSASPTRITHPGFLDGGLPASGPGAAGPAAPSQADADAEADEEALWRAADELGDGASLFEPLAKMLNENEGLVL</sequence>
<organism evidence="4 5">
    <name type="scientific">Tilletia horrida</name>
    <dbReference type="NCBI Taxonomy" id="155126"/>
    <lineage>
        <taxon>Eukaryota</taxon>
        <taxon>Fungi</taxon>
        <taxon>Dikarya</taxon>
        <taxon>Basidiomycota</taxon>
        <taxon>Ustilaginomycotina</taxon>
        <taxon>Exobasidiomycetes</taxon>
        <taxon>Tilletiales</taxon>
        <taxon>Tilletiaceae</taxon>
        <taxon>Tilletia</taxon>
    </lineage>
</organism>
<reference evidence="4" key="1">
    <citation type="journal article" date="2023" name="PhytoFront">
        <title>Draft Genome Resources of Seven Strains of Tilletia horrida, Causal Agent of Kernel Smut of Rice.</title>
        <authorList>
            <person name="Khanal S."/>
            <person name="Antony Babu S."/>
            <person name="Zhou X.G."/>
        </authorList>
    </citation>
    <scope>NUCLEOTIDE SEQUENCE</scope>
    <source>
        <strain evidence="4">TX3</strain>
    </source>
</reference>
<dbReference type="PANTHER" id="PTHR16099:SF5">
    <property type="entry name" value="NUCLEOTIDE TRIPHOSPHATE DIPHOSPHATASE NUDT15"/>
    <property type="match status" value="1"/>
</dbReference>
<dbReference type="GO" id="GO:0005829">
    <property type="term" value="C:cytosol"/>
    <property type="evidence" value="ECO:0007669"/>
    <property type="project" value="TreeGrafter"/>
</dbReference>
<feature type="compositionally biased region" description="Low complexity" evidence="2">
    <location>
        <begin position="302"/>
        <end position="318"/>
    </location>
</feature>
<dbReference type="SUPFAM" id="SSF55811">
    <property type="entry name" value="Nudix"/>
    <property type="match status" value="1"/>
</dbReference>
<feature type="region of interest" description="Disordered" evidence="2">
    <location>
        <begin position="91"/>
        <end position="112"/>
    </location>
</feature>
<name>A0AAN6JRN4_9BASI</name>
<feature type="region of interest" description="Disordered" evidence="2">
    <location>
        <begin position="183"/>
        <end position="233"/>
    </location>
</feature>
<feature type="region of interest" description="Disordered" evidence="2">
    <location>
        <begin position="551"/>
        <end position="587"/>
    </location>
</feature>
<protein>
    <recommendedName>
        <fullName evidence="3">Nudix hydrolase domain-containing protein</fullName>
    </recommendedName>
</protein>
<feature type="region of interest" description="Disordered" evidence="2">
    <location>
        <begin position="485"/>
        <end position="533"/>
    </location>
</feature>
<feature type="compositionally biased region" description="Low complexity" evidence="2">
    <location>
        <begin position="561"/>
        <end position="580"/>
    </location>
</feature>
<dbReference type="GO" id="GO:0035539">
    <property type="term" value="F:8-oxo-7,8-dihydrodeoxyguanosine triphosphate pyrophosphatase activity"/>
    <property type="evidence" value="ECO:0007669"/>
    <property type="project" value="TreeGrafter"/>
</dbReference>
<comment type="caution">
    <text evidence="4">The sequence shown here is derived from an EMBL/GenBank/DDBJ whole genome shotgun (WGS) entry which is preliminary data.</text>
</comment>
<dbReference type="CDD" id="cd04678">
    <property type="entry name" value="NUDIX_MTH2_Nudt15"/>
    <property type="match status" value="1"/>
</dbReference>
<feature type="compositionally biased region" description="Polar residues" evidence="2">
    <location>
        <begin position="20"/>
        <end position="30"/>
    </location>
</feature>
<feature type="compositionally biased region" description="Low complexity" evidence="2">
    <location>
        <begin position="183"/>
        <end position="200"/>
    </location>
</feature>
<dbReference type="GO" id="GO:0006203">
    <property type="term" value="P:dGTP catabolic process"/>
    <property type="evidence" value="ECO:0007669"/>
    <property type="project" value="TreeGrafter"/>
</dbReference>
<dbReference type="InterPro" id="IPR000086">
    <property type="entry name" value="NUDIX_hydrolase_dom"/>
</dbReference>
<dbReference type="Gene3D" id="3.90.79.10">
    <property type="entry name" value="Nucleoside Triphosphate Pyrophosphohydrolase"/>
    <property type="match status" value="2"/>
</dbReference>
<accession>A0AAN6JRN4</accession>